<dbReference type="InterPro" id="IPR052374">
    <property type="entry name" value="SERAC1"/>
</dbReference>
<feature type="compositionally biased region" description="Low complexity" evidence="7">
    <location>
        <begin position="11"/>
        <end position="20"/>
    </location>
</feature>
<keyword evidence="5" id="KW-0496">Mitochondrion</keyword>
<dbReference type="PANTHER" id="PTHR48182">
    <property type="entry name" value="PROTEIN SERAC1"/>
    <property type="match status" value="1"/>
</dbReference>
<accession>A0A9P9GM19</accession>
<proteinExistence type="predicted"/>
<feature type="compositionally biased region" description="Basic and acidic residues" evidence="7">
    <location>
        <begin position="1"/>
        <end position="10"/>
    </location>
</feature>
<evidence type="ECO:0000256" key="4">
    <source>
        <dbReference type="ARBA" id="ARBA00022824"/>
    </source>
</evidence>
<comment type="subcellular location">
    <subcellularLocation>
        <location evidence="2">Endoplasmic reticulum</location>
    </subcellularLocation>
    <subcellularLocation>
        <location evidence="3">Membrane</location>
    </subcellularLocation>
    <subcellularLocation>
        <location evidence="1">Mitochondrion</location>
    </subcellularLocation>
</comment>
<comment type="caution">
    <text evidence="8">The sequence shown here is derived from an EMBL/GenBank/DDBJ whole genome shotgun (WGS) entry which is preliminary data.</text>
</comment>
<dbReference type="SUPFAM" id="SSF53474">
    <property type="entry name" value="alpha/beta-Hydrolases"/>
    <property type="match status" value="1"/>
</dbReference>
<dbReference type="GO" id="GO:0005783">
    <property type="term" value="C:endoplasmic reticulum"/>
    <property type="evidence" value="ECO:0007669"/>
    <property type="project" value="UniProtKB-SubCell"/>
</dbReference>
<evidence type="ECO:0000313" key="8">
    <source>
        <dbReference type="EMBL" id="KAH7241103.1"/>
    </source>
</evidence>
<evidence type="ECO:0000256" key="3">
    <source>
        <dbReference type="ARBA" id="ARBA00004370"/>
    </source>
</evidence>
<evidence type="ECO:0000256" key="5">
    <source>
        <dbReference type="ARBA" id="ARBA00023128"/>
    </source>
</evidence>
<sequence length="156" mass="18026">MRLGRRREESLSSSDDTTISDQDDETHYEYILKEMYVPSLNDNSFADQKDLVDLVFVHGLGGNLRTTWKQEGTTEPWFTKPEFLGRLKDSVRVLSFGYNAHRFGDVANTRIIHHANDLLRNLVLKRLDHPDRPLIFIAHSLGGQYYYAQQTTIGKL</sequence>
<name>A0A9P9GM19_FUSRE</name>
<dbReference type="OrthoDB" id="5086500at2759"/>
<keyword evidence="6" id="KW-0472">Membrane</keyword>
<dbReference type="Proteomes" id="UP000720189">
    <property type="component" value="Unassembled WGS sequence"/>
</dbReference>
<evidence type="ECO:0000313" key="9">
    <source>
        <dbReference type="Proteomes" id="UP000720189"/>
    </source>
</evidence>
<dbReference type="EMBL" id="JAGMUX010000013">
    <property type="protein sequence ID" value="KAH7241103.1"/>
    <property type="molecule type" value="Genomic_DNA"/>
</dbReference>
<protein>
    <recommendedName>
        <fullName evidence="10">DUF676 domain-containing protein</fullName>
    </recommendedName>
</protein>
<dbReference type="InterPro" id="IPR029058">
    <property type="entry name" value="AB_hydrolase_fold"/>
</dbReference>
<organism evidence="8 9">
    <name type="scientific">Fusarium redolens</name>
    <dbReference type="NCBI Taxonomy" id="48865"/>
    <lineage>
        <taxon>Eukaryota</taxon>
        <taxon>Fungi</taxon>
        <taxon>Dikarya</taxon>
        <taxon>Ascomycota</taxon>
        <taxon>Pezizomycotina</taxon>
        <taxon>Sordariomycetes</taxon>
        <taxon>Hypocreomycetidae</taxon>
        <taxon>Hypocreales</taxon>
        <taxon>Nectriaceae</taxon>
        <taxon>Fusarium</taxon>
        <taxon>Fusarium redolens species complex</taxon>
    </lineage>
</organism>
<reference evidence="8" key="1">
    <citation type="journal article" date="2021" name="Nat. Commun.">
        <title>Genetic determinants of endophytism in the Arabidopsis root mycobiome.</title>
        <authorList>
            <person name="Mesny F."/>
            <person name="Miyauchi S."/>
            <person name="Thiergart T."/>
            <person name="Pickel B."/>
            <person name="Atanasova L."/>
            <person name="Karlsson M."/>
            <person name="Huettel B."/>
            <person name="Barry K.W."/>
            <person name="Haridas S."/>
            <person name="Chen C."/>
            <person name="Bauer D."/>
            <person name="Andreopoulos W."/>
            <person name="Pangilinan J."/>
            <person name="LaButti K."/>
            <person name="Riley R."/>
            <person name="Lipzen A."/>
            <person name="Clum A."/>
            <person name="Drula E."/>
            <person name="Henrissat B."/>
            <person name="Kohler A."/>
            <person name="Grigoriev I.V."/>
            <person name="Martin F.M."/>
            <person name="Hacquard S."/>
        </authorList>
    </citation>
    <scope>NUCLEOTIDE SEQUENCE</scope>
    <source>
        <strain evidence="8">MPI-CAGE-AT-0023</strain>
    </source>
</reference>
<evidence type="ECO:0000256" key="2">
    <source>
        <dbReference type="ARBA" id="ARBA00004240"/>
    </source>
</evidence>
<keyword evidence="4" id="KW-0256">Endoplasmic reticulum</keyword>
<dbReference type="GO" id="GO:0016020">
    <property type="term" value="C:membrane"/>
    <property type="evidence" value="ECO:0007669"/>
    <property type="project" value="UniProtKB-SubCell"/>
</dbReference>
<keyword evidence="9" id="KW-1185">Reference proteome</keyword>
<dbReference type="PANTHER" id="PTHR48182:SF2">
    <property type="entry name" value="PROTEIN SERAC1"/>
    <property type="match status" value="1"/>
</dbReference>
<dbReference type="GeneID" id="70229855"/>
<feature type="region of interest" description="Disordered" evidence="7">
    <location>
        <begin position="1"/>
        <end position="21"/>
    </location>
</feature>
<evidence type="ECO:0008006" key="10">
    <source>
        <dbReference type="Google" id="ProtNLM"/>
    </source>
</evidence>
<evidence type="ECO:0000256" key="7">
    <source>
        <dbReference type="SAM" id="MobiDB-lite"/>
    </source>
</evidence>
<dbReference type="GO" id="GO:0005739">
    <property type="term" value="C:mitochondrion"/>
    <property type="evidence" value="ECO:0007669"/>
    <property type="project" value="UniProtKB-SubCell"/>
</dbReference>
<gene>
    <name evidence="8" type="ORF">BKA55DRAFT_693342</name>
</gene>
<dbReference type="RefSeq" id="XP_046046617.1">
    <property type="nucleotide sequence ID" value="XM_046199901.1"/>
</dbReference>
<evidence type="ECO:0000256" key="1">
    <source>
        <dbReference type="ARBA" id="ARBA00004173"/>
    </source>
</evidence>
<dbReference type="Gene3D" id="3.40.50.1820">
    <property type="entry name" value="alpha/beta hydrolase"/>
    <property type="match status" value="1"/>
</dbReference>
<evidence type="ECO:0000256" key="6">
    <source>
        <dbReference type="ARBA" id="ARBA00023136"/>
    </source>
</evidence>
<dbReference type="AlphaFoldDB" id="A0A9P9GM19"/>